<reference evidence="2 3" key="1">
    <citation type="submission" date="2020-04" db="EMBL/GenBank/DDBJ databases">
        <title>MicrobeNet Type strains.</title>
        <authorList>
            <person name="Nicholson A.C."/>
        </authorList>
    </citation>
    <scope>NUCLEOTIDE SEQUENCE [LARGE SCALE GENOMIC DNA]</scope>
    <source>
        <strain evidence="2 3">DSM 44956</strain>
    </source>
</reference>
<keyword evidence="3" id="KW-1185">Reference proteome</keyword>
<proteinExistence type="predicted"/>
<evidence type="ECO:0000313" key="2">
    <source>
        <dbReference type="EMBL" id="NKY26162.1"/>
    </source>
</evidence>
<dbReference type="EMBL" id="JAAXOS010000003">
    <property type="protein sequence ID" value="NKY26162.1"/>
    <property type="molecule type" value="Genomic_DNA"/>
</dbReference>
<dbReference type="Proteomes" id="UP000540698">
    <property type="component" value="Unassembled WGS sequence"/>
</dbReference>
<name>A0A7X6L1V6_9NOCA</name>
<sequence length="162" mass="17831">MCRDPHGRQIHANTEQPESWCRHGLADSGCPCRLARRIPLTGRVVTAGSSSTTSRAVVRTDRPERYGKQLVAHLGRRNGGEWSAQSSSGWIDLDSGRATVSAQEGELHLRIEAAAEDLPRLEDVLARHLVRFGERDRLSVTWQHDPAAADSTDTSGDRPSEN</sequence>
<comment type="caution">
    <text evidence="2">The sequence shown here is derived from an EMBL/GenBank/DDBJ whole genome shotgun (WGS) entry which is preliminary data.</text>
</comment>
<protein>
    <submittedName>
        <fullName evidence="2">DUF2218 domain-containing protein</fullName>
    </submittedName>
</protein>
<gene>
    <name evidence="2" type="ORF">HGB38_08010</name>
</gene>
<organism evidence="2 3">
    <name type="scientific">Nocardia gamkensis</name>
    <dbReference type="NCBI Taxonomy" id="352869"/>
    <lineage>
        <taxon>Bacteria</taxon>
        <taxon>Bacillati</taxon>
        <taxon>Actinomycetota</taxon>
        <taxon>Actinomycetes</taxon>
        <taxon>Mycobacteriales</taxon>
        <taxon>Nocardiaceae</taxon>
        <taxon>Nocardia</taxon>
    </lineage>
</organism>
<dbReference type="InterPro" id="IPR014543">
    <property type="entry name" value="UCP028291"/>
</dbReference>
<evidence type="ECO:0000256" key="1">
    <source>
        <dbReference type="SAM" id="MobiDB-lite"/>
    </source>
</evidence>
<dbReference type="Gene3D" id="3.30.310.50">
    <property type="entry name" value="Alpha-D-phosphohexomutase, C-terminal domain"/>
    <property type="match status" value="1"/>
</dbReference>
<feature type="region of interest" description="Disordered" evidence="1">
    <location>
        <begin position="140"/>
        <end position="162"/>
    </location>
</feature>
<accession>A0A7X6L1V6</accession>
<dbReference type="AlphaFoldDB" id="A0A7X6L1V6"/>
<evidence type="ECO:0000313" key="3">
    <source>
        <dbReference type="Proteomes" id="UP000540698"/>
    </source>
</evidence>
<dbReference type="Pfam" id="PF09981">
    <property type="entry name" value="DUF2218"/>
    <property type="match status" value="1"/>
</dbReference>